<dbReference type="AlphaFoldDB" id="A0A1I6LH60"/>
<feature type="domain" description="VWFA" evidence="2">
    <location>
        <begin position="38"/>
        <end position="214"/>
    </location>
</feature>
<dbReference type="InterPro" id="IPR051266">
    <property type="entry name" value="CLCR"/>
</dbReference>
<evidence type="ECO:0000313" key="3">
    <source>
        <dbReference type="EMBL" id="SFS02772.1"/>
    </source>
</evidence>
<dbReference type="PANTHER" id="PTHR10579:SF43">
    <property type="entry name" value="ZINC FINGER (C3HC4-TYPE RING FINGER) FAMILY PROTEIN"/>
    <property type="match status" value="1"/>
</dbReference>
<accession>A0A1I6LH60</accession>
<dbReference type="PROSITE" id="PS50234">
    <property type="entry name" value="VWFA"/>
    <property type="match status" value="1"/>
</dbReference>
<dbReference type="Gene3D" id="3.40.50.410">
    <property type="entry name" value="von Willebrand factor, type A domain"/>
    <property type="match status" value="1"/>
</dbReference>
<dbReference type="STRING" id="767519.SAMN05216559_2688"/>
<gene>
    <name evidence="3" type="ORF">SAMN05216559_2688</name>
</gene>
<dbReference type="InterPro" id="IPR036465">
    <property type="entry name" value="vWFA_dom_sf"/>
</dbReference>
<dbReference type="RefSeq" id="WP_089817007.1">
    <property type="nucleotide sequence ID" value="NZ_FOZK01000002.1"/>
</dbReference>
<dbReference type="Pfam" id="PF00092">
    <property type="entry name" value="VWA"/>
    <property type="match status" value="1"/>
</dbReference>
<dbReference type="Proteomes" id="UP000199062">
    <property type="component" value="Unassembled WGS sequence"/>
</dbReference>
<protein>
    <submittedName>
        <fullName evidence="3">Ca-activated chloride channel family protein</fullName>
    </submittedName>
</protein>
<dbReference type="SUPFAM" id="SSF53300">
    <property type="entry name" value="vWA-like"/>
    <property type="match status" value="1"/>
</dbReference>
<sequence>MATISTDVNRPYLPSDGAKITAEIDVEPGEQDESVRRHVALCIDTSGSMGGAKIQQARDGAAWVFGLLDDDDYVSLVGFDTDATVHIPTTRWGRLERDEAMDAVEDLTAGGGTDMFGGLASAREELASSRAGPDAVKRLLLLSDGKDNEHEPDDFEELAREIDNSGVRIQSAGIGEDYNEDTIRTLGTTARGTWTHLEAPGDIEEFFGDAVEQAASVVAPDAQVELDVAPGVEVSEVYRALPQAQEVDVEWEDNAAVVKLPDLTEREHQRVVLKIHAPARRELEEVTLADVTLSARGDTASDDVTVEYTDDNEKLAEHDESVSIDHKQTVIRTELGKGNVEAAETQVEKMTVVHGEDTEAVQEADRQTQIVKEGGRAEQSQATQIVDDADRLG</sequence>
<name>A0A1I6LH60_9EURY</name>
<dbReference type="EMBL" id="FOZK01000002">
    <property type="protein sequence ID" value="SFS02772.1"/>
    <property type="molecule type" value="Genomic_DNA"/>
</dbReference>
<reference evidence="3 4" key="1">
    <citation type="submission" date="2016-10" db="EMBL/GenBank/DDBJ databases">
        <authorList>
            <person name="de Groot N.N."/>
        </authorList>
    </citation>
    <scope>NUCLEOTIDE SEQUENCE [LARGE SCALE GENOMIC DNA]</scope>
    <source>
        <strain evidence="3 4">CGMCC 1.10457</strain>
    </source>
</reference>
<dbReference type="SMART" id="SM00327">
    <property type="entry name" value="VWA"/>
    <property type="match status" value="1"/>
</dbReference>
<feature type="region of interest" description="Disordered" evidence="1">
    <location>
        <begin position="355"/>
        <end position="393"/>
    </location>
</feature>
<keyword evidence="4" id="KW-1185">Reference proteome</keyword>
<evidence type="ECO:0000313" key="4">
    <source>
        <dbReference type="Proteomes" id="UP000199062"/>
    </source>
</evidence>
<proteinExistence type="predicted"/>
<dbReference type="OrthoDB" id="33260at2157"/>
<dbReference type="PANTHER" id="PTHR10579">
    <property type="entry name" value="CALCIUM-ACTIVATED CHLORIDE CHANNEL REGULATOR"/>
    <property type="match status" value="1"/>
</dbReference>
<dbReference type="InterPro" id="IPR002035">
    <property type="entry name" value="VWF_A"/>
</dbReference>
<evidence type="ECO:0000256" key="1">
    <source>
        <dbReference type="SAM" id="MobiDB-lite"/>
    </source>
</evidence>
<organism evidence="3 4">
    <name type="scientific">Halomicrobium zhouii</name>
    <dbReference type="NCBI Taxonomy" id="767519"/>
    <lineage>
        <taxon>Archaea</taxon>
        <taxon>Methanobacteriati</taxon>
        <taxon>Methanobacteriota</taxon>
        <taxon>Stenosarchaea group</taxon>
        <taxon>Halobacteria</taxon>
        <taxon>Halobacteriales</taxon>
        <taxon>Haloarculaceae</taxon>
        <taxon>Halomicrobium</taxon>
    </lineage>
</organism>
<evidence type="ECO:0000259" key="2">
    <source>
        <dbReference type="PROSITE" id="PS50234"/>
    </source>
</evidence>